<evidence type="ECO:0000256" key="6">
    <source>
        <dbReference type="ARBA" id="ARBA00023139"/>
    </source>
</evidence>
<reference evidence="11" key="1">
    <citation type="submission" date="2016-10" db="EMBL/GenBank/DDBJ databases">
        <authorList>
            <person name="Varghese N."/>
            <person name="Submissions S."/>
        </authorList>
    </citation>
    <scope>NUCLEOTIDE SEQUENCE [LARGE SCALE GENOMIC DNA]</scope>
    <source>
        <strain evidence="11">CGMCC 4.3506</strain>
    </source>
</reference>
<dbReference type="InterPro" id="IPR003558">
    <property type="entry name" value="CDtoxinA/C"/>
</dbReference>
<accession>A0A1G7T8M5</accession>
<dbReference type="EMBL" id="FNCC01000007">
    <property type="protein sequence ID" value="SDG31384.1"/>
    <property type="molecule type" value="Genomic_DNA"/>
</dbReference>
<keyword evidence="5" id="KW-0472">Membrane</keyword>
<sequence length="301" mass="32283">MFGVTFPIMMTKMLGVALAAIALGAVTVAPAGAAPEGNTIVEITNVANGLCLDSVAPIEHRMSMSACAGSAAQRFERIPASTGGGSYLRGIDGHCVGGTYLLVEQQCARTEAGQRFQELPDVDGTVRLATTTDAGTRFADTYFYEGYREVIMATDDSPGPTRLWVVREVGVMPPPQLGSVVKLRSASKGTCVAEGQGEFNLSKPCDIAPGFDRLDTGDGRVALRSQESGRCLQLLQFPETLVHLRPCDLASDGQLWKLTGDELDNYTVVNGEQYLTPFNGRVIATENFSQHVLQHWQLLPA</sequence>
<keyword evidence="2" id="KW-0800">Toxin</keyword>
<dbReference type="AlphaFoldDB" id="A0A1G7T8M5"/>
<comment type="subcellular location">
    <subcellularLocation>
        <location evidence="1">Cell outer membrane</location>
        <topology evidence="1">Lipid-anchor</topology>
    </subcellularLocation>
</comment>
<evidence type="ECO:0000256" key="8">
    <source>
        <dbReference type="ARBA" id="ARBA00023288"/>
    </source>
</evidence>
<evidence type="ECO:0000256" key="3">
    <source>
        <dbReference type="ARBA" id="ARBA00022729"/>
    </source>
</evidence>
<dbReference type="Proteomes" id="UP000199623">
    <property type="component" value="Unassembled WGS sequence"/>
</dbReference>
<organism evidence="10 11">
    <name type="scientific">Lentzea fradiae</name>
    <dbReference type="NCBI Taxonomy" id="200378"/>
    <lineage>
        <taxon>Bacteria</taxon>
        <taxon>Bacillati</taxon>
        <taxon>Actinomycetota</taxon>
        <taxon>Actinomycetes</taxon>
        <taxon>Pseudonocardiales</taxon>
        <taxon>Pseudonocardiaceae</taxon>
        <taxon>Lentzea</taxon>
    </lineage>
</organism>
<keyword evidence="7" id="KW-0998">Cell outer membrane</keyword>
<feature type="signal peptide" evidence="9">
    <location>
        <begin position="1"/>
        <end position="33"/>
    </location>
</feature>
<evidence type="ECO:0000256" key="9">
    <source>
        <dbReference type="SAM" id="SignalP"/>
    </source>
</evidence>
<proteinExistence type="predicted"/>
<name>A0A1G7T8M5_9PSEU</name>
<evidence type="ECO:0000256" key="1">
    <source>
        <dbReference type="ARBA" id="ARBA00004459"/>
    </source>
</evidence>
<keyword evidence="11" id="KW-1185">Reference proteome</keyword>
<protein>
    <submittedName>
        <fullName evidence="10">Cytolethal distending toxin A/C domain-containing protein</fullName>
    </submittedName>
</protein>
<evidence type="ECO:0000256" key="7">
    <source>
        <dbReference type="ARBA" id="ARBA00023237"/>
    </source>
</evidence>
<feature type="chain" id="PRO_5011568922" evidence="9">
    <location>
        <begin position="34"/>
        <end position="301"/>
    </location>
</feature>
<dbReference type="Pfam" id="PF03498">
    <property type="entry name" value="CDtoxinA"/>
    <property type="match status" value="1"/>
</dbReference>
<evidence type="ECO:0000256" key="5">
    <source>
        <dbReference type="ARBA" id="ARBA00023136"/>
    </source>
</evidence>
<dbReference type="PROSITE" id="PS50231">
    <property type="entry name" value="RICIN_B_LECTIN"/>
    <property type="match status" value="1"/>
</dbReference>
<dbReference type="GO" id="GO:0009279">
    <property type="term" value="C:cell outer membrane"/>
    <property type="evidence" value="ECO:0007669"/>
    <property type="project" value="UniProtKB-SubCell"/>
</dbReference>
<keyword evidence="3 9" id="KW-0732">Signal</keyword>
<keyword evidence="6" id="KW-0564">Palmitate</keyword>
<dbReference type="Gene3D" id="2.80.10.50">
    <property type="match status" value="1"/>
</dbReference>
<dbReference type="SUPFAM" id="SSF50370">
    <property type="entry name" value="Ricin B-like lectins"/>
    <property type="match status" value="2"/>
</dbReference>
<dbReference type="GO" id="GO:0090729">
    <property type="term" value="F:toxin activity"/>
    <property type="evidence" value="ECO:0007669"/>
    <property type="project" value="UniProtKB-KW"/>
</dbReference>
<gene>
    <name evidence="10" type="ORF">SAMN05216553_10772</name>
</gene>
<evidence type="ECO:0000313" key="10">
    <source>
        <dbReference type="EMBL" id="SDG31384.1"/>
    </source>
</evidence>
<keyword evidence="8" id="KW-0449">Lipoprotein</keyword>
<keyword evidence="4" id="KW-0843">Virulence</keyword>
<evidence type="ECO:0000256" key="4">
    <source>
        <dbReference type="ARBA" id="ARBA00023026"/>
    </source>
</evidence>
<evidence type="ECO:0000256" key="2">
    <source>
        <dbReference type="ARBA" id="ARBA00022656"/>
    </source>
</evidence>
<evidence type="ECO:0000313" key="11">
    <source>
        <dbReference type="Proteomes" id="UP000199623"/>
    </source>
</evidence>
<dbReference type="InterPro" id="IPR035992">
    <property type="entry name" value="Ricin_B-like_lectins"/>
</dbReference>